<proteinExistence type="predicted"/>
<dbReference type="Gene3D" id="6.20.130.20">
    <property type="entry name" value="Mitochondrial ribosomal protein L55"/>
    <property type="match status" value="1"/>
</dbReference>
<dbReference type="Proteomes" id="UP000663880">
    <property type="component" value="Unassembled WGS sequence"/>
</dbReference>
<comment type="caution">
    <text evidence="1">The sequence shown here is derived from an EMBL/GenBank/DDBJ whole genome shotgun (WGS) entry which is preliminary data.</text>
</comment>
<dbReference type="PANTHER" id="PTHR34095">
    <property type="entry name" value="39S RIBOSOMAL PROTEIN L55, MITOCHONDRIAL"/>
    <property type="match status" value="1"/>
</dbReference>
<evidence type="ECO:0008006" key="3">
    <source>
        <dbReference type="Google" id="ProtNLM"/>
    </source>
</evidence>
<dbReference type="GO" id="GO:0006412">
    <property type="term" value="P:translation"/>
    <property type="evidence" value="ECO:0007669"/>
    <property type="project" value="TreeGrafter"/>
</dbReference>
<accession>A0A821MW44</accession>
<name>A0A821MW44_9NEOP</name>
<dbReference type="PANTHER" id="PTHR34095:SF1">
    <property type="entry name" value="LARGE RIBOSOMAL SUBUNIT PROTEIN ML55"/>
    <property type="match status" value="1"/>
</dbReference>
<dbReference type="InterPro" id="IPR044884">
    <property type="entry name" value="Ribosomal_mL55_sf"/>
</dbReference>
<evidence type="ECO:0000313" key="2">
    <source>
        <dbReference type="Proteomes" id="UP000663880"/>
    </source>
</evidence>
<dbReference type="AlphaFoldDB" id="A0A821MW44"/>
<gene>
    <name evidence="1" type="ORF">PMACD_LOCUS2134</name>
</gene>
<dbReference type="EMBL" id="CAJOBZ010000004">
    <property type="protein sequence ID" value="CAF4777205.1"/>
    <property type="molecule type" value="Genomic_DNA"/>
</dbReference>
<protein>
    <recommendedName>
        <fullName evidence="3">Ribosomal protein L55</fullName>
    </recommendedName>
</protein>
<organism evidence="1 2">
    <name type="scientific">Pieris macdunnoughi</name>
    <dbReference type="NCBI Taxonomy" id="345717"/>
    <lineage>
        <taxon>Eukaryota</taxon>
        <taxon>Metazoa</taxon>
        <taxon>Ecdysozoa</taxon>
        <taxon>Arthropoda</taxon>
        <taxon>Hexapoda</taxon>
        <taxon>Insecta</taxon>
        <taxon>Pterygota</taxon>
        <taxon>Neoptera</taxon>
        <taxon>Endopterygota</taxon>
        <taxon>Lepidoptera</taxon>
        <taxon>Glossata</taxon>
        <taxon>Ditrysia</taxon>
        <taxon>Papilionoidea</taxon>
        <taxon>Pieridae</taxon>
        <taxon>Pierinae</taxon>
        <taxon>Pieris</taxon>
    </lineage>
</organism>
<evidence type="ECO:0000313" key="1">
    <source>
        <dbReference type="EMBL" id="CAF4777205.1"/>
    </source>
</evidence>
<sequence length="113" mass="13447">MFMNYFANSKSLLVQLCCKRYLNNTVASVTKIHREIYTRMYPTKVVLPNGASINIRYHEPRKIIKLPLDLSLLSDEEKKIRLDRRKPKKKVKIAETIEDNFNAKKYLKYLKKK</sequence>
<dbReference type="OrthoDB" id="9986315at2759"/>
<dbReference type="GO" id="GO:0005762">
    <property type="term" value="C:mitochondrial large ribosomal subunit"/>
    <property type="evidence" value="ECO:0007669"/>
    <property type="project" value="InterPro"/>
</dbReference>
<dbReference type="InterPro" id="IPR018615">
    <property type="entry name" value="Ribosomal_mL55"/>
</dbReference>
<keyword evidence="2" id="KW-1185">Reference proteome</keyword>
<dbReference type="GO" id="GO:0003735">
    <property type="term" value="F:structural constituent of ribosome"/>
    <property type="evidence" value="ECO:0007669"/>
    <property type="project" value="InterPro"/>
</dbReference>
<reference evidence="1" key="1">
    <citation type="submission" date="2021-02" db="EMBL/GenBank/DDBJ databases">
        <authorList>
            <person name="Steward A R."/>
        </authorList>
    </citation>
    <scope>NUCLEOTIDE SEQUENCE</scope>
</reference>
<dbReference type="Pfam" id="PF09776">
    <property type="entry name" value="Mitoc_L55"/>
    <property type="match status" value="1"/>
</dbReference>